<organism evidence="5 6">
    <name type="scientific">Ascaris lumbricoides</name>
    <name type="common">Giant roundworm</name>
    <dbReference type="NCBI Taxonomy" id="6252"/>
    <lineage>
        <taxon>Eukaryota</taxon>
        <taxon>Metazoa</taxon>
        <taxon>Ecdysozoa</taxon>
        <taxon>Nematoda</taxon>
        <taxon>Chromadorea</taxon>
        <taxon>Rhabditida</taxon>
        <taxon>Spirurina</taxon>
        <taxon>Ascaridomorpha</taxon>
        <taxon>Ascaridoidea</taxon>
        <taxon>Ascarididae</taxon>
        <taxon>Ascaris</taxon>
    </lineage>
</organism>
<comment type="similarity">
    <text evidence="1">Belongs to the WASH1 family.</text>
</comment>
<name>A0A0M3IH17_ASCLU</name>
<dbReference type="WBParaSite" id="ALUE_0001765401-mRNA-1">
    <property type="protein sequence ID" value="ALUE_0001765401-mRNA-1"/>
    <property type="gene ID" value="ALUE_0001765401"/>
</dbReference>
<feature type="domain" description="WASH1 WAHD" evidence="4">
    <location>
        <begin position="179"/>
        <end position="272"/>
    </location>
</feature>
<dbReference type="Proteomes" id="UP000036681">
    <property type="component" value="Unplaced"/>
</dbReference>
<evidence type="ECO:0000256" key="1">
    <source>
        <dbReference type="ARBA" id="ARBA00005602"/>
    </source>
</evidence>
<evidence type="ECO:0000313" key="5">
    <source>
        <dbReference type="Proteomes" id="UP000036681"/>
    </source>
</evidence>
<dbReference type="GO" id="GO:0055037">
    <property type="term" value="C:recycling endosome"/>
    <property type="evidence" value="ECO:0007669"/>
    <property type="project" value="TreeGrafter"/>
</dbReference>
<proteinExistence type="inferred from homology"/>
<dbReference type="GO" id="GO:0034314">
    <property type="term" value="P:Arp2/3 complex-mediated actin nucleation"/>
    <property type="evidence" value="ECO:0007669"/>
    <property type="project" value="InterPro"/>
</dbReference>
<keyword evidence="5" id="KW-1185">Reference proteome</keyword>
<dbReference type="GO" id="GO:0003779">
    <property type="term" value="F:actin binding"/>
    <property type="evidence" value="ECO:0007669"/>
    <property type="project" value="UniProtKB-KW"/>
</dbReference>
<dbReference type="GO" id="GO:0006887">
    <property type="term" value="P:exocytosis"/>
    <property type="evidence" value="ECO:0007669"/>
    <property type="project" value="TreeGrafter"/>
</dbReference>
<dbReference type="GO" id="GO:0005769">
    <property type="term" value="C:early endosome"/>
    <property type="evidence" value="ECO:0007669"/>
    <property type="project" value="InterPro"/>
</dbReference>
<sequence>MRKVRPRKLPYFEPEANEAAIKVRYAMLQCLFNRRCVAVKASASEAATMEVMSVELVGSDADRTEALEQVIDSISQLISVSDRIFESTSARLRAFDERMAGVNAHISEVLRKVDAIRNKYTFVATPIGGLALSLAALCNTAGIFSCHWRISGGSSIHFIPWGTLSCIDYSDKRYYEQVIPPNISSVADLLLFNTSLNVYASNEFMDPLDNTGMKIRPASRAELNAAQNAAIAEDNSTLALNIEGKVDPLQYEPEFGSLQDFDFPDILPDLPGGLY</sequence>
<reference evidence="6" key="1">
    <citation type="submission" date="2017-02" db="UniProtKB">
        <authorList>
            <consortium name="WormBaseParasite"/>
        </authorList>
    </citation>
    <scope>IDENTIFICATION</scope>
</reference>
<evidence type="ECO:0000313" key="6">
    <source>
        <dbReference type="WBParaSite" id="ALUE_0001765401-mRNA-1"/>
    </source>
</evidence>
<keyword evidence="3" id="KW-1133">Transmembrane helix</keyword>
<keyword evidence="3" id="KW-0472">Membrane</keyword>
<evidence type="ECO:0000259" key="4">
    <source>
        <dbReference type="Pfam" id="PF11945"/>
    </source>
</evidence>
<dbReference type="GO" id="GO:0043014">
    <property type="term" value="F:alpha-tubulin binding"/>
    <property type="evidence" value="ECO:0007669"/>
    <property type="project" value="InterPro"/>
</dbReference>
<dbReference type="GO" id="GO:0043015">
    <property type="term" value="F:gamma-tubulin binding"/>
    <property type="evidence" value="ECO:0007669"/>
    <property type="project" value="TreeGrafter"/>
</dbReference>
<dbReference type="InterPro" id="IPR021854">
    <property type="entry name" value="WASH1_WAHD"/>
</dbReference>
<dbReference type="GO" id="GO:0005829">
    <property type="term" value="C:cytosol"/>
    <property type="evidence" value="ECO:0007669"/>
    <property type="project" value="GOC"/>
</dbReference>
<dbReference type="Pfam" id="PF11945">
    <property type="entry name" value="WASH_WAHD"/>
    <property type="match status" value="1"/>
</dbReference>
<evidence type="ECO:0000256" key="2">
    <source>
        <dbReference type="ARBA" id="ARBA00023203"/>
    </source>
</evidence>
<dbReference type="GO" id="GO:0042147">
    <property type="term" value="P:retrograde transport, endosome to Golgi"/>
    <property type="evidence" value="ECO:0007669"/>
    <property type="project" value="TreeGrafter"/>
</dbReference>
<dbReference type="PANTHER" id="PTHR23331">
    <property type="entry name" value="CXYORF1"/>
    <property type="match status" value="1"/>
</dbReference>
<accession>A0A0M3IH17</accession>
<protein>
    <submittedName>
        <fullName evidence="6">WASH_WAHD domain-containing protein</fullName>
    </submittedName>
</protein>
<dbReference type="PANTHER" id="PTHR23331:SF1">
    <property type="entry name" value="WASH COMPLEX SUBUNIT 1"/>
    <property type="match status" value="1"/>
</dbReference>
<dbReference type="AlphaFoldDB" id="A0A0M3IH17"/>
<dbReference type="GO" id="GO:0071203">
    <property type="term" value="C:WASH complex"/>
    <property type="evidence" value="ECO:0007669"/>
    <property type="project" value="InterPro"/>
</dbReference>
<keyword evidence="2" id="KW-0009">Actin-binding</keyword>
<dbReference type="InterPro" id="IPR028290">
    <property type="entry name" value="WASH1"/>
</dbReference>
<dbReference type="GO" id="GO:0032456">
    <property type="term" value="P:endocytic recycling"/>
    <property type="evidence" value="ECO:0007669"/>
    <property type="project" value="TreeGrafter"/>
</dbReference>
<keyword evidence="3" id="KW-0812">Transmembrane</keyword>
<evidence type="ECO:0000256" key="3">
    <source>
        <dbReference type="SAM" id="Phobius"/>
    </source>
</evidence>
<feature type="transmembrane region" description="Helical" evidence="3">
    <location>
        <begin position="120"/>
        <end position="144"/>
    </location>
</feature>